<dbReference type="InterPro" id="IPR037298">
    <property type="entry name" value="PheC_PBP2"/>
</dbReference>
<dbReference type="InterPro" id="IPR001638">
    <property type="entry name" value="Solute-binding_3/MltF_N"/>
</dbReference>
<dbReference type="Pfam" id="PF00497">
    <property type="entry name" value="SBP_bac_3"/>
    <property type="match status" value="1"/>
</dbReference>
<dbReference type="PANTHER" id="PTHR35936:SF19">
    <property type="entry name" value="AMINO-ACID-BINDING PROTEIN YXEM-RELATED"/>
    <property type="match status" value="1"/>
</dbReference>
<comment type="caution">
    <text evidence="3">The sequence shown here is derived from an EMBL/GenBank/DDBJ whole genome shotgun (WGS) entry which is preliminary data.</text>
</comment>
<accession>A0ABS6HWF0</accession>
<organism evidence="3 4">
    <name type="scientific">Mycolicibacterium goodii</name>
    <name type="common">Mycobacterium goodii</name>
    <dbReference type="NCBI Taxonomy" id="134601"/>
    <lineage>
        <taxon>Bacteria</taxon>
        <taxon>Bacillati</taxon>
        <taxon>Actinomycetota</taxon>
        <taxon>Actinomycetes</taxon>
        <taxon>Mycobacteriales</taxon>
        <taxon>Mycobacteriaceae</taxon>
        <taxon>Mycolicibacterium</taxon>
    </lineage>
</organism>
<evidence type="ECO:0000313" key="4">
    <source>
        <dbReference type="Proteomes" id="UP000696413"/>
    </source>
</evidence>
<sequence>MRGWGTLGIVAHSDLLCPQVGFSASVQRPFSLVCEPGRVRLGGPAVVVAALLTSAAVLAGCRTAPDPAPNALHHIRESKTLRVCSTGDYRPFTYRDPQGAWSGMDIELADDVARRLDVKAEMVQTSWANLVDDLNARCDIAMGGISITLERAQDAVYSKPYLRDGKAAIVRCADASRFRSLPDIDRPGVRVVVNPGGTNAEFAADNLKQATVIEHPDNNTIFGEISGGNADAMITDASEIRFQTAQDHTLCPVSIDQPFTFEQKAYLLPATATDTARWVDQWLNIAQHDGTYDRISQKWLGRVIGP</sequence>
<dbReference type="Gene3D" id="3.40.190.10">
    <property type="entry name" value="Periplasmic binding protein-like II"/>
    <property type="match status" value="2"/>
</dbReference>
<name>A0ABS6HWF0_MYCGD</name>
<dbReference type="PANTHER" id="PTHR35936">
    <property type="entry name" value="MEMBRANE-BOUND LYTIC MUREIN TRANSGLYCOSYLASE F"/>
    <property type="match status" value="1"/>
</dbReference>
<dbReference type="Proteomes" id="UP000696413">
    <property type="component" value="Unassembled WGS sequence"/>
</dbReference>
<evidence type="ECO:0000313" key="3">
    <source>
        <dbReference type="EMBL" id="MBU8826270.1"/>
    </source>
</evidence>
<keyword evidence="1" id="KW-0732">Signal</keyword>
<feature type="domain" description="Solute-binding protein family 3/N-terminal" evidence="2">
    <location>
        <begin position="80"/>
        <end position="303"/>
    </location>
</feature>
<evidence type="ECO:0000256" key="1">
    <source>
        <dbReference type="ARBA" id="ARBA00022729"/>
    </source>
</evidence>
<gene>
    <name evidence="3" type="ORF">KL859_25770</name>
</gene>
<evidence type="ECO:0000259" key="2">
    <source>
        <dbReference type="SMART" id="SM00062"/>
    </source>
</evidence>
<keyword evidence="4" id="KW-1185">Reference proteome</keyword>
<protein>
    <submittedName>
        <fullName evidence="3">Transporter substrate-binding domain-containing protein</fullName>
    </submittedName>
</protein>
<dbReference type="SUPFAM" id="SSF53850">
    <property type="entry name" value="Periplasmic binding protein-like II"/>
    <property type="match status" value="1"/>
</dbReference>
<dbReference type="EMBL" id="JAHBOM010000024">
    <property type="protein sequence ID" value="MBU8826270.1"/>
    <property type="molecule type" value="Genomic_DNA"/>
</dbReference>
<reference evidence="3 4" key="1">
    <citation type="submission" date="2021-05" db="EMBL/GenBank/DDBJ databases">
        <title>Draft Genome Sequences of Clinical Respiratory Isolates of Mycobacterium goodii Recovered in Ireland.</title>
        <authorList>
            <person name="Flanagan P.R."/>
            <person name="Mok S."/>
            <person name="Roycroft E."/>
            <person name="Rogers T.R."/>
            <person name="Fitzgibbon M."/>
        </authorList>
    </citation>
    <scope>NUCLEOTIDE SEQUENCE [LARGE SCALE GENOMIC DNA]</scope>
    <source>
        <strain evidence="3 4">14IE55</strain>
    </source>
</reference>
<dbReference type="SMART" id="SM00062">
    <property type="entry name" value="PBPb"/>
    <property type="match status" value="1"/>
</dbReference>
<proteinExistence type="predicted"/>
<dbReference type="CDD" id="cd01069">
    <property type="entry name" value="PBP2_PheC"/>
    <property type="match status" value="1"/>
</dbReference>